<dbReference type="RefSeq" id="WP_206726292.1">
    <property type="nucleotide sequence ID" value="NZ_CP071090.1"/>
</dbReference>
<dbReference type="EMBL" id="CP071090">
    <property type="protein sequence ID" value="QSQ24731.1"/>
    <property type="molecule type" value="Genomic_DNA"/>
</dbReference>
<keyword evidence="2" id="KW-1185">Reference proteome</keyword>
<dbReference type="Proteomes" id="UP000662747">
    <property type="component" value="Chromosome"/>
</dbReference>
<evidence type="ECO:0000313" key="2">
    <source>
        <dbReference type="Proteomes" id="UP000662747"/>
    </source>
</evidence>
<reference evidence="1 2" key="1">
    <citation type="submission" date="2021-02" db="EMBL/GenBank/DDBJ databases">
        <title>De Novo genome assembly of isolated myxobacteria.</title>
        <authorList>
            <person name="Stevens D.C."/>
        </authorList>
    </citation>
    <scope>NUCLEOTIDE SEQUENCE [LARGE SCALE GENOMIC DNA]</scope>
    <source>
        <strain evidence="2">SCPEA02</strain>
    </source>
</reference>
<accession>A0ABX7P2Q0</accession>
<proteinExistence type="predicted"/>
<name>A0ABX7P2Q0_9BACT</name>
<sequence>MSAHESEWTLRRLSAGDLAAAEAARARAHAASCTACGATLRGLEHEQARFEAEVPFEHFEAGVERAAQRQKRSESFRTPPRRWVATTVAMAASVLVVLLARPLLNGGEHGRNGIKGGGAVAELRIGGGVGPQREARTDAPEALEEGERVMLGYKPHEHRYVAALSVDAIGEVTPLHPESGESLPVEPGADMHWLPDSWELTGSGAERVVLVLTDTPLKMDALMESARRSFEAANGEVEHMAPLDVPGEQAHWVLLKP</sequence>
<evidence type="ECO:0000313" key="1">
    <source>
        <dbReference type="EMBL" id="QSQ24731.1"/>
    </source>
</evidence>
<gene>
    <name evidence="1" type="ORF">JY651_07230</name>
</gene>
<organism evidence="1 2">
    <name type="scientific">Pyxidicoccus parkwayensis</name>
    <dbReference type="NCBI Taxonomy" id="2813578"/>
    <lineage>
        <taxon>Bacteria</taxon>
        <taxon>Pseudomonadati</taxon>
        <taxon>Myxococcota</taxon>
        <taxon>Myxococcia</taxon>
        <taxon>Myxococcales</taxon>
        <taxon>Cystobacterineae</taxon>
        <taxon>Myxococcaceae</taxon>
        <taxon>Pyxidicoccus</taxon>
    </lineage>
</organism>
<protein>
    <submittedName>
        <fullName evidence="1">ACP synthase</fullName>
    </submittedName>
</protein>